<dbReference type="InterPro" id="IPR050879">
    <property type="entry name" value="Acyltransferase_3"/>
</dbReference>
<dbReference type="EMBL" id="VVYV01000032">
    <property type="protein sequence ID" value="KAA5415529.1"/>
    <property type="molecule type" value="Genomic_DNA"/>
</dbReference>
<feature type="transmembrane region" description="Helical" evidence="1">
    <location>
        <begin position="177"/>
        <end position="197"/>
    </location>
</feature>
<feature type="transmembrane region" description="Helical" evidence="1">
    <location>
        <begin position="151"/>
        <end position="171"/>
    </location>
</feature>
<dbReference type="PANTHER" id="PTHR23028:SF53">
    <property type="entry name" value="ACYL_TRANSF_3 DOMAIN-CONTAINING PROTEIN"/>
    <property type="match status" value="1"/>
</dbReference>
<dbReference type="Proteomes" id="UP000448877">
    <property type="component" value="Unassembled WGS sequence"/>
</dbReference>
<feature type="transmembrane region" description="Helical" evidence="1">
    <location>
        <begin position="89"/>
        <end position="108"/>
    </location>
</feature>
<gene>
    <name evidence="3" type="ORF">F2Y81_17775</name>
</gene>
<feature type="transmembrane region" description="Helical" evidence="1">
    <location>
        <begin position="53"/>
        <end position="69"/>
    </location>
</feature>
<dbReference type="AlphaFoldDB" id="A0A108TGD2"/>
<dbReference type="RefSeq" id="WP_007216517.1">
    <property type="nucleotide sequence ID" value="NZ_CABMLT010000003.1"/>
</dbReference>
<evidence type="ECO:0000259" key="2">
    <source>
        <dbReference type="Pfam" id="PF01757"/>
    </source>
</evidence>
<accession>A0A108TGD2</accession>
<dbReference type="GeneID" id="66305865"/>
<keyword evidence="3" id="KW-0808">Transferase</keyword>
<dbReference type="Pfam" id="PF01757">
    <property type="entry name" value="Acyl_transf_3"/>
    <property type="match status" value="1"/>
</dbReference>
<keyword evidence="1" id="KW-0472">Membrane</keyword>
<feature type="transmembrane region" description="Helical" evidence="1">
    <location>
        <begin position="288"/>
        <end position="308"/>
    </location>
</feature>
<sequence>MNTLISDKNNQLLKAPNNFDFIRYFFAFSLVIVHFCTLMGIDQFWVISGGLRVKVFFIMSGFLIFYSYIKNPNLKNYIRKRTKRIFPPYLLVVILCFIIGIFITNLRITEYLQSKESYSYLINNILFLNFLQPTLPGVFENNPIQAVNGSLWTMKVEIMFYISVPIVFYLLKKYNKLWVMIGIFVFSILYEQCFTYLFEKTNNELYFFIRKQIGSQFIYFYSGTFILLYFQYFRKYLKYLFPLAIAICIFEDANIILFYLEPIATSIIIIGFAYNFKYLNFIRKYDNITYGIYLYHFPIIQIIIQFNIAKEYPLIAFLLSLIITIITAILSWKYLEKPIINKK</sequence>
<dbReference type="InterPro" id="IPR002656">
    <property type="entry name" value="Acyl_transf_3_dom"/>
</dbReference>
<dbReference type="PANTHER" id="PTHR23028">
    <property type="entry name" value="ACETYLTRANSFERASE"/>
    <property type="match status" value="1"/>
</dbReference>
<evidence type="ECO:0000313" key="4">
    <source>
        <dbReference type="Proteomes" id="UP000448877"/>
    </source>
</evidence>
<keyword evidence="1" id="KW-1133">Transmembrane helix</keyword>
<protein>
    <submittedName>
        <fullName evidence="3">Acyltransferase</fullName>
    </submittedName>
</protein>
<feature type="domain" description="Acyltransferase 3" evidence="2">
    <location>
        <begin position="18"/>
        <end position="330"/>
    </location>
</feature>
<feature type="transmembrane region" description="Helical" evidence="1">
    <location>
        <begin position="21"/>
        <end position="41"/>
    </location>
</feature>
<reference evidence="3 4" key="1">
    <citation type="journal article" date="2019" name="Nat. Med.">
        <title>A library of human gut bacterial isolates paired with longitudinal multiomics data enables mechanistic microbiome research.</title>
        <authorList>
            <person name="Poyet M."/>
            <person name="Groussin M."/>
            <person name="Gibbons S.M."/>
            <person name="Avila-Pacheco J."/>
            <person name="Jiang X."/>
            <person name="Kearney S.M."/>
            <person name="Perrotta A.R."/>
            <person name="Berdy B."/>
            <person name="Zhao S."/>
            <person name="Lieberman T.D."/>
            <person name="Swanson P.K."/>
            <person name="Smith M."/>
            <person name="Roesemann S."/>
            <person name="Alexander J.E."/>
            <person name="Rich S.A."/>
            <person name="Livny J."/>
            <person name="Vlamakis H."/>
            <person name="Clish C."/>
            <person name="Bullock K."/>
            <person name="Deik A."/>
            <person name="Scott J."/>
            <person name="Pierce K.A."/>
            <person name="Xavier R.J."/>
            <person name="Alm E.J."/>
        </authorList>
    </citation>
    <scope>NUCLEOTIDE SEQUENCE [LARGE SCALE GENOMIC DNA]</scope>
    <source>
        <strain evidence="3 4">BIOML-A6</strain>
    </source>
</reference>
<feature type="transmembrane region" description="Helical" evidence="1">
    <location>
        <begin position="314"/>
        <end position="335"/>
    </location>
</feature>
<dbReference type="GO" id="GO:0009103">
    <property type="term" value="P:lipopolysaccharide biosynthetic process"/>
    <property type="evidence" value="ECO:0007669"/>
    <property type="project" value="TreeGrafter"/>
</dbReference>
<feature type="transmembrane region" description="Helical" evidence="1">
    <location>
        <begin position="217"/>
        <end position="233"/>
    </location>
</feature>
<keyword evidence="3" id="KW-0012">Acyltransferase</keyword>
<keyword evidence="1" id="KW-0812">Transmembrane</keyword>
<dbReference type="GO" id="GO:0016747">
    <property type="term" value="F:acyltransferase activity, transferring groups other than amino-acyl groups"/>
    <property type="evidence" value="ECO:0007669"/>
    <property type="project" value="InterPro"/>
</dbReference>
<evidence type="ECO:0000313" key="3">
    <source>
        <dbReference type="EMBL" id="KAA5415529.1"/>
    </source>
</evidence>
<proteinExistence type="predicted"/>
<evidence type="ECO:0000256" key="1">
    <source>
        <dbReference type="SAM" id="Phobius"/>
    </source>
</evidence>
<comment type="caution">
    <text evidence="3">The sequence shown here is derived from an EMBL/GenBank/DDBJ whole genome shotgun (WGS) entry which is preliminary data.</text>
</comment>
<name>A0A108TGD2_9BACE</name>
<feature type="transmembrane region" description="Helical" evidence="1">
    <location>
        <begin position="253"/>
        <end position="276"/>
    </location>
</feature>
<dbReference type="GO" id="GO:0016020">
    <property type="term" value="C:membrane"/>
    <property type="evidence" value="ECO:0007669"/>
    <property type="project" value="TreeGrafter"/>
</dbReference>
<organism evidence="3 4">
    <name type="scientific">Bacteroides cellulosilyticus</name>
    <dbReference type="NCBI Taxonomy" id="246787"/>
    <lineage>
        <taxon>Bacteria</taxon>
        <taxon>Pseudomonadati</taxon>
        <taxon>Bacteroidota</taxon>
        <taxon>Bacteroidia</taxon>
        <taxon>Bacteroidales</taxon>
        <taxon>Bacteroidaceae</taxon>
        <taxon>Bacteroides</taxon>
    </lineage>
</organism>